<evidence type="ECO:0000313" key="2">
    <source>
        <dbReference type="EMBL" id="GGI06270.1"/>
    </source>
</evidence>
<protein>
    <recommendedName>
        <fullName evidence="4">Hydrophobic protein</fullName>
    </recommendedName>
</protein>
<dbReference type="RefSeq" id="WP_165404117.1">
    <property type="nucleotide sequence ID" value="NZ_BMHA01000006.1"/>
</dbReference>
<dbReference type="Proteomes" id="UP000650511">
    <property type="component" value="Unassembled WGS sequence"/>
</dbReference>
<comment type="caution">
    <text evidence="2">The sequence shown here is derived from an EMBL/GenBank/DDBJ whole genome shotgun (WGS) entry which is preliminary data.</text>
</comment>
<accession>A0A8J3A898</accession>
<reference evidence="2" key="1">
    <citation type="journal article" date="2014" name="Int. J. Syst. Evol. Microbiol.">
        <title>Complete genome sequence of Corynebacterium casei LMG S-19264T (=DSM 44701T), isolated from a smear-ripened cheese.</title>
        <authorList>
            <consortium name="US DOE Joint Genome Institute (JGI-PGF)"/>
            <person name="Walter F."/>
            <person name="Albersmeier A."/>
            <person name="Kalinowski J."/>
            <person name="Ruckert C."/>
        </authorList>
    </citation>
    <scope>NUCLEOTIDE SEQUENCE</scope>
    <source>
        <strain evidence="2">CGMCC 1.14988</strain>
    </source>
</reference>
<keyword evidence="1" id="KW-1133">Transmembrane helix</keyword>
<name>A0A8J3A898_9ACTN</name>
<organism evidence="2 3">
    <name type="scientific">Egicoccus halophilus</name>
    <dbReference type="NCBI Taxonomy" id="1670830"/>
    <lineage>
        <taxon>Bacteria</taxon>
        <taxon>Bacillati</taxon>
        <taxon>Actinomycetota</taxon>
        <taxon>Nitriliruptoria</taxon>
        <taxon>Egicoccales</taxon>
        <taxon>Egicoccaceae</taxon>
        <taxon>Egicoccus</taxon>
    </lineage>
</organism>
<keyword evidence="3" id="KW-1185">Reference proteome</keyword>
<gene>
    <name evidence="2" type="ORF">GCM10011354_18250</name>
</gene>
<reference evidence="2" key="2">
    <citation type="submission" date="2020-09" db="EMBL/GenBank/DDBJ databases">
        <authorList>
            <person name="Sun Q."/>
            <person name="Zhou Y."/>
        </authorList>
    </citation>
    <scope>NUCLEOTIDE SEQUENCE</scope>
    <source>
        <strain evidence="2">CGMCC 1.14988</strain>
    </source>
</reference>
<keyword evidence="1" id="KW-0812">Transmembrane</keyword>
<evidence type="ECO:0008006" key="4">
    <source>
        <dbReference type="Google" id="ProtNLM"/>
    </source>
</evidence>
<feature type="transmembrane region" description="Helical" evidence="1">
    <location>
        <begin position="26"/>
        <end position="43"/>
    </location>
</feature>
<proteinExistence type="predicted"/>
<evidence type="ECO:0000256" key="1">
    <source>
        <dbReference type="SAM" id="Phobius"/>
    </source>
</evidence>
<dbReference type="EMBL" id="BMHA01000006">
    <property type="protein sequence ID" value="GGI06270.1"/>
    <property type="molecule type" value="Genomic_DNA"/>
</dbReference>
<sequence>MGGLAILLLILALIIGGIGLFVEALWWLLIISVVLLIAGAIFGRSRSRGGGTSV</sequence>
<dbReference type="AlphaFoldDB" id="A0A8J3A898"/>
<keyword evidence="1" id="KW-0472">Membrane</keyword>
<evidence type="ECO:0000313" key="3">
    <source>
        <dbReference type="Proteomes" id="UP000650511"/>
    </source>
</evidence>